<accession>R4G4X3</accession>
<dbReference type="Gene3D" id="2.170.140.10">
    <property type="entry name" value="Chitin binding domain"/>
    <property type="match status" value="1"/>
</dbReference>
<dbReference type="InterPro" id="IPR002557">
    <property type="entry name" value="Chitin-bd_dom"/>
</dbReference>
<sequence>MYIYSYIYKMLQITAGGALMNEDFMMIKLGLLLACVFTISLAYKCDPRIKEYNWPNSKDCQSYYHCVNGTATEDKCVTLFRKFNRETLKCDWTWKVNCSAEPHLPVPDAEEVKPKDPPAEPSEPAHEYVPHQPDPVPERSDSKEVKPKDPPAEPSEPAHEYVPHQPDPVPERPDSKEVKPKDPPAEPSEPAHEYVPHQPDPVPERPDSKEVKPKDPPAEPSEPAHEYVPHQPDPVPESPVNEVDGSLYPA</sequence>
<dbReference type="GO" id="GO:0008061">
    <property type="term" value="F:chitin binding"/>
    <property type="evidence" value="ECO:0007669"/>
    <property type="project" value="InterPro"/>
</dbReference>
<evidence type="ECO:0000313" key="3">
    <source>
        <dbReference type="EMBL" id="JAA77124.1"/>
    </source>
</evidence>
<feature type="domain" description="Chitin-binding type-2" evidence="2">
    <location>
        <begin position="42"/>
        <end position="100"/>
    </location>
</feature>
<feature type="compositionally biased region" description="Basic and acidic residues" evidence="1">
    <location>
        <begin position="202"/>
        <end position="228"/>
    </location>
</feature>
<dbReference type="AlphaFoldDB" id="R4G4X3"/>
<organism evidence="3">
    <name type="scientific">Rhodnius prolixus</name>
    <name type="common">Triatomid bug</name>
    <dbReference type="NCBI Taxonomy" id="13249"/>
    <lineage>
        <taxon>Eukaryota</taxon>
        <taxon>Metazoa</taxon>
        <taxon>Ecdysozoa</taxon>
        <taxon>Arthropoda</taxon>
        <taxon>Hexapoda</taxon>
        <taxon>Insecta</taxon>
        <taxon>Pterygota</taxon>
        <taxon>Neoptera</taxon>
        <taxon>Paraneoptera</taxon>
        <taxon>Hemiptera</taxon>
        <taxon>Heteroptera</taxon>
        <taxon>Panheteroptera</taxon>
        <taxon>Cimicomorpha</taxon>
        <taxon>Reduviidae</taxon>
        <taxon>Triatominae</taxon>
        <taxon>Rhodnius</taxon>
    </lineage>
</organism>
<name>R4G4X3_RHOPR</name>
<dbReference type="PROSITE" id="PS50940">
    <property type="entry name" value="CHIT_BIND_II"/>
    <property type="match status" value="1"/>
</dbReference>
<reference evidence="3" key="1">
    <citation type="submission" date="2013-04" db="EMBL/GenBank/DDBJ databases">
        <title>An insight into the transcriptome of the digestive tract of the blood sucking bug, Rhodnius prolixus.</title>
        <authorList>
            <person name="Ribeiro J.M.C."/>
            <person name="Genta F.A."/>
            <person name="Sorgine M.H.F."/>
            <person name="Paiva-Silva G.O."/>
            <person name="Majerowicz D."/>
            <person name="Medeiros M."/>
            <person name="Koerich L."/>
            <person name="Terra W.R."/>
            <person name="Ferreira C."/>
            <person name="Pimentel A.C."/>
            <person name="Bisch P.M."/>
            <person name="Diniz M.M.P."/>
            <person name="Nascimento R."/>
            <person name="Salmon D."/>
            <person name="Silber A.M."/>
            <person name="Alves M."/>
            <person name="Oliveira M.F."/>
            <person name="Gondim K.C."/>
            <person name="Silva Neto M.A.C."/>
            <person name="Atella G.C."/>
            <person name="Araujo H."/>
            <person name="Dias F.S."/>
            <person name="Polycarpo C.R."/>
            <person name="Fampa P."/>
            <person name="Melo A.C."/>
            <person name="Tanaka A.S."/>
            <person name="Balczun C."/>
            <person name="Oliveira J.H.M."/>
            <person name="Goncalves R."/>
            <person name="Lazoski C."/>
            <person name="Pereira M.A."/>
            <person name="Rivera-Pomar R."/>
            <person name="Diambra L."/>
            <person name="Schaub G.A."/>
            <person name="Garcia E.S."/>
            <person name="Azambuja P."/>
            <person name="Braz G.R.C."/>
            <person name="Oliveira P.L."/>
        </authorList>
    </citation>
    <scope>NUCLEOTIDE SEQUENCE</scope>
</reference>
<feature type="region of interest" description="Disordered" evidence="1">
    <location>
        <begin position="103"/>
        <end position="250"/>
    </location>
</feature>
<feature type="compositionally biased region" description="Basic and acidic residues" evidence="1">
    <location>
        <begin position="110"/>
        <end position="129"/>
    </location>
</feature>
<protein>
    <submittedName>
        <fullName evidence="3">Putative secreted protein with chitin-binding domain type 2</fullName>
    </submittedName>
</protein>
<evidence type="ECO:0000259" key="2">
    <source>
        <dbReference type="PROSITE" id="PS50940"/>
    </source>
</evidence>
<feature type="compositionally biased region" description="Basic and acidic residues" evidence="1">
    <location>
        <begin position="169"/>
        <end position="195"/>
    </location>
</feature>
<dbReference type="Pfam" id="PF01607">
    <property type="entry name" value="CBM_14"/>
    <property type="match status" value="1"/>
</dbReference>
<dbReference type="EMBL" id="GAHY01000386">
    <property type="protein sequence ID" value="JAA77124.1"/>
    <property type="molecule type" value="mRNA"/>
</dbReference>
<dbReference type="SMART" id="SM00494">
    <property type="entry name" value="ChtBD2"/>
    <property type="match status" value="1"/>
</dbReference>
<dbReference type="SUPFAM" id="SSF57625">
    <property type="entry name" value="Invertebrate chitin-binding proteins"/>
    <property type="match status" value="1"/>
</dbReference>
<proteinExistence type="evidence at transcript level"/>
<dbReference type="HOGENOM" id="CLU_1201142_0_0_1"/>
<dbReference type="InterPro" id="IPR036508">
    <property type="entry name" value="Chitin-bd_dom_sf"/>
</dbReference>
<dbReference type="GO" id="GO:0005576">
    <property type="term" value="C:extracellular region"/>
    <property type="evidence" value="ECO:0007669"/>
    <property type="project" value="InterPro"/>
</dbReference>
<feature type="compositionally biased region" description="Basic and acidic residues" evidence="1">
    <location>
        <begin position="136"/>
        <end position="162"/>
    </location>
</feature>
<evidence type="ECO:0000256" key="1">
    <source>
        <dbReference type="SAM" id="MobiDB-lite"/>
    </source>
</evidence>
<dbReference type="VEuPathDB" id="VectorBase:RPRC002963"/>